<evidence type="ECO:0000256" key="2">
    <source>
        <dbReference type="ARBA" id="ARBA00023242"/>
    </source>
</evidence>
<name>A0ABD0JWH8_9CAEN</name>
<accession>A0ABD0JWH8</accession>
<sequence>MLNELRSNRIGHESGWCQEKHCLLNEAAPEINMIFYSYCWCPFPIDPPTDSDAAALFIIWSILAQKLQEECDRESANAMSFKSPDCRPDERENASTSRPQSVVDPSWEVTETHHPDVRALFRQFNNQFFWGKLVGVKVEWSKRLTSCAGVCSYGLRTELCTIRLSERLLKRSEKDIEKTLLHEMIHAFLFVTEKDMNRDGHGPNFKKHMDRINKTSEAKITIFHDFLDEVDNGREHVWRCDGPCTNKEPYYGFVKRKLNRAPSSQDSWWSKHQRTCGGTFTKVKEPDGYKAKKKGGKGKQTAGVESKAHIGSSLGKGNEPGGSSQQSKIPDKTGNKRKTVSTSTSSVDTAEDSPPKTPCFRL</sequence>
<dbReference type="Proteomes" id="UP001519460">
    <property type="component" value="Unassembled WGS sequence"/>
</dbReference>
<evidence type="ECO:0000313" key="5">
    <source>
        <dbReference type="EMBL" id="KAK7479449.1"/>
    </source>
</evidence>
<gene>
    <name evidence="5" type="ORF">BaRGS_00029265</name>
</gene>
<dbReference type="PANTHER" id="PTHR21220">
    <property type="entry name" value="DNA-DEPENDENT METALLOPROTEASE SPRTN"/>
    <property type="match status" value="1"/>
</dbReference>
<dbReference type="InterPro" id="IPR006640">
    <property type="entry name" value="SprT-like_domain"/>
</dbReference>
<evidence type="ECO:0000259" key="4">
    <source>
        <dbReference type="SMART" id="SM00731"/>
    </source>
</evidence>
<evidence type="ECO:0000256" key="1">
    <source>
        <dbReference type="ARBA" id="ARBA00004123"/>
    </source>
</evidence>
<dbReference type="GO" id="GO:0005634">
    <property type="term" value="C:nucleus"/>
    <property type="evidence" value="ECO:0007669"/>
    <property type="project" value="UniProtKB-SubCell"/>
</dbReference>
<evidence type="ECO:0000256" key="3">
    <source>
        <dbReference type="SAM" id="MobiDB-lite"/>
    </source>
</evidence>
<dbReference type="InterPro" id="IPR055220">
    <property type="entry name" value="SPRTN_ZBD"/>
</dbReference>
<proteinExistence type="predicted"/>
<feature type="compositionally biased region" description="Basic and acidic residues" evidence="3">
    <location>
        <begin position="84"/>
        <end position="93"/>
    </location>
</feature>
<feature type="region of interest" description="Disordered" evidence="3">
    <location>
        <begin position="78"/>
        <end position="104"/>
    </location>
</feature>
<keyword evidence="2" id="KW-0539">Nucleus</keyword>
<dbReference type="AlphaFoldDB" id="A0ABD0JWH8"/>
<dbReference type="EMBL" id="JACVVK020000302">
    <property type="protein sequence ID" value="KAK7479449.1"/>
    <property type="molecule type" value="Genomic_DNA"/>
</dbReference>
<comment type="caution">
    <text evidence="5">The sequence shown here is derived from an EMBL/GenBank/DDBJ whole genome shotgun (WGS) entry which is preliminary data.</text>
</comment>
<dbReference type="InterPro" id="IPR044245">
    <property type="entry name" value="Spartan"/>
</dbReference>
<comment type="subcellular location">
    <subcellularLocation>
        <location evidence="1">Nucleus</location>
    </subcellularLocation>
</comment>
<feature type="region of interest" description="Disordered" evidence="3">
    <location>
        <begin position="279"/>
        <end position="362"/>
    </location>
</feature>
<dbReference type="GO" id="GO:0006974">
    <property type="term" value="P:DNA damage response"/>
    <property type="evidence" value="ECO:0007669"/>
    <property type="project" value="UniProtKB-ARBA"/>
</dbReference>
<dbReference type="PANTHER" id="PTHR21220:SF0">
    <property type="entry name" value="DNA-DEPENDENT METALLOPROTEASE SPRTN"/>
    <property type="match status" value="1"/>
</dbReference>
<feature type="domain" description="SprT-like" evidence="4">
    <location>
        <begin position="115"/>
        <end position="283"/>
    </location>
</feature>
<dbReference type="Pfam" id="PF10263">
    <property type="entry name" value="SprT-like"/>
    <property type="match status" value="1"/>
</dbReference>
<dbReference type="Pfam" id="PF22934">
    <property type="entry name" value="SPRTN_ZBD"/>
    <property type="match status" value="1"/>
</dbReference>
<organism evidence="5 6">
    <name type="scientific">Batillaria attramentaria</name>
    <dbReference type="NCBI Taxonomy" id="370345"/>
    <lineage>
        <taxon>Eukaryota</taxon>
        <taxon>Metazoa</taxon>
        <taxon>Spiralia</taxon>
        <taxon>Lophotrochozoa</taxon>
        <taxon>Mollusca</taxon>
        <taxon>Gastropoda</taxon>
        <taxon>Caenogastropoda</taxon>
        <taxon>Sorbeoconcha</taxon>
        <taxon>Cerithioidea</taxon>
        <taxon>Batillariidae</taxon>
        <taxon>Batillaria</taxon>
    </lineage>
</organism>
<evidence type="ECO:0000313" key="6">
    <source>
        <dbReference type="Proteomes" id="UP001519460"/>
    </source>
</evidence>
<reference evidence="5 6" key="1">
    <citation type="journal article" date="2023" name="Sci. Data">
        <title>Genome assembly of the Korean intertidal mud-creeper Batillaria attramentaria.</title>
        <authorList>
            <person name="Patra A.K."/>
            <person name="Ho P.T."/>
            <person name="Jun S."/>
            <person name="Lee S.J."/>
            <person name="Kim Y."/>
            <person name="Won Y.J."/>
        </authorList>
    </citation>
    <scope>NUCLEOTIDE SEQUENCE [LARGE SCALE GENOMIC DNA]</scope>
    <source>
        <strain evidence="5">Wonlab-2016</strain>
    </source>
</reference>
<protein>
    <recommendedName>
        <fullName evidence="4">SprT-like domain-containing protein</fullName>
    </recommendedName>
</protein>
<keyword evidence="6" id="KW-1185">Reference proteome</keyword>
<dbReference type="SMART" id="SM00731">
    <property type="entry name" value="SprT"/>
    <property type="match status" value="1"/>
</dbReference>